<organism evidence="13 14">
    <name type="scientific">Sanghuangporus baumii</name>
    <name type="common">Phellinus baumii</name>
    <dbReference type="NCBI Taxonomy" id="108892"/>
    <lineage>
        <taxon>Eukaryota</taxon>
        <taxon>Fungi</taxon>
        <taxon>Dikarya</taxon>
        <taxon>Basidiomycota</taxon>
        <taxon>Agaricomycotina</taxon>
        <taxon>Agaricomycetes</taxon>
        <taxon>Hymenochaetales</taxon>
        <taxon>Hymenochaetaceae</taxon>
        <taxon>Sanghuangporus</taxon>
    </lineage>
</organism>
<keyword evidence="9" id="KW-0206">Cytoskeleton</keyword>
<dbReference type="SMART" id="SM00358">
    <property type="entry name" value="DSRM"/>
    <property type="match status" value="2"/>
</dbReference>
<dbReference type="GO" id="GO:0003723">
    <property type="term" value="F:RNA binding"/>
    <property type="evidence" value="ECO:0007669"/>
    <property type="project" value="UniProtKB-UniRule"/>
</dbReference>
<keyword evidence="6" id="KW-0493">Microtubule</keyword>
<dbReference type="InterPro" id="IPR003008">
    <property type="entry name" value="Tubulin_FtsZ_GTPase"/>
</dbReference>
<dbReference type="SUPFAM" id="SSF55307">
    <property type="entry name" value="Tubulin C-terminal domain-like"/>
    <property type="match status" value="1"/>
</dbReference>
<dbReference type="Pfam" id="PF03953">
    <property type="entry name" value="Tubulin_C"/>
    <property type="match status" value="1"/>
</dbReference>
<dbReference type="InterPro" id="IPR036525">
    <property type="entry name" value="Tubulin/FtsZ_GTPase_sf"/>
</dbReference>
<dbReference type="Gene3D" id="3.40.50.1440">
    <property type="entry name" value="Tubulin/FtsZ, GTPase domain"/>
    <property type="match status" value="1"/>
</dbReference>
<dbReference type="GO" id="GO:0000070">
    <property type="term" value="P:mitotic sister chromatid segregation"/>
    <property type="evidence" value="ECO:0007669"/>
    <property type="project" value="UniProtKB-ARBA"/>
</dbReference>
<keyword evidence="5" id="KW-0963">Cytoplasm</keyword>
<dbReference type="FunFam" id="1.10.287.600:FF:000006">
    <property type="entry name" value="Tubulin beta chain"/>
    <property type="match status" value="1"/>
</dbReference>
<comment type="similarity">
    <text evidence="3">Belongs to the tubulin family.</text>
</comment>
<dbReference type="GO" id="GO:0003924">
    <property type="term" value="F:GTPase activity"/>
    <property type="evidence" value="ECO:0007669"/>
    <property type="project" value="InterPro"/>
</dbReference>
<dbReference type="GO" id="GO:0005200">
    <property type="term" value="F:structural constituent of cytoskeleton"/>
    <property type="evidence" value="ECO:0007669"/>
    <property type="project" value="InterPro"/>
</dbReference>
<keyword evidence="11" id="KW-0694">RNA-binding</keyword>
<dbReference type="CDD" id="cd10845">
    <property type="entry name" value="DSRM_RNAse_III_family"/>
    <property type="match status" value="1"/>
</dbReference>
<dbReference type="InterPro" id="IPR014720">
    <property type="entry name" value="dsRBD_dom"/>
</dbReference>
<feature type="domain" description="DRBM" evidence="12">
    <location>
        <begin position="95"/>
        <end position="174"/>
    </location>
</feature>
<name>A0A9Q5N992_SANBA</name>
<dbReference type="PANTHER" id="PTHR11588">
    <property type="entry name" value="TUBULIN"/>
    <property type="match status" value="1"/>
</dbReference>
<evidence type="ECO:0000256" key="3">
    <source>
        <dbReference type="ARBA" id="ARBA00009636"/>
    </source>
</evidence>
<comment type="subunit">
    <text evidence="4">Dimer of alpha and beta chains. A typical microtubule is a hollow water-filled tube with an outer diameter of 25 nm and an inner diameter of 15 nM. Alpha-beta heterodimers associate head-to-tail to form protofilaments running lengthwise along the microtubule wall with the beta-tubulin subunit facing the microtubule plus end conferring a structural polarity. Microtubules usually have 13 protofilaments but different protofilament numbers can be found in some organisms and specialized cells.</text>
</comment>
<dbReference type="OrthoDB" id="1662883at2759"/>
<dbReference type="InterPro" id="IPR017975">
    <property type="entry name" value="Tubulin_CS"/>
</dbReference>
<dbReference type="GO" id="GO:0097435">
    <property type="term" value="P:supramolecular fiber organization"/>
    <property type="evidence" value="ECO:0007669"/>
    <property type="project" value="UniProtKB-ARBA"/>
</dbReference>
<accession>A0A9Q5N992</accession>
<reference evidence="13" key="1">
    <citation type="submission" date="2016-06" db="EMBL/GenBank/DDBJ databases">
        <title>Draft Genome sequence of the fungus Inonotus baumii.</title>
        <authorList>
            <person name="Zhu H."/>
            <person name="Lin W."/>
        </authorList>
    </citation>
    <scope>NUCLEOTIDE SEQUENCE</scope>
    <source>
        <strain evidence="13">821</strain>
    </source>
</reference>
<dbReference type="PRINTS" id="PR01161">
    <property type="entry name" value="TUBULIN"/>
</dbReference>
<dbReference type="Gene3D" id="1.10.287.600">
    <property type="entry name" value="Helix hairpin bin"/>
    <property type="match status" value="1"/>
</dbReference>
<sequence length="693" mass="77850">MGFKFEFEFKNLPKEGPPQTDIPTNPKISFMTALSNFCVANDKTLIMEYDKTGKAHMLLWTSTCTVDGEKFGTACAGSKKSADREAARQTLEMLNQRENLSSSRKYYPIFVDYLRVHGLEDRVEFKSTGDGPDHDPSWTCIVYLDGIEIGQGSSSTKKYAMEKACESVYMSEAKKKIVPPRILSESQKHGKFRAAQSRTAPFTTSCFSSSPATSAFFLAITFNSSSMREIVHIQTGQCGNQIGAKFWEVVSDEHGIDRDGEYKGTNDLQLERISVYYNETGANKYVPRAVLVDLEPGTMDSVRSGPLGNLFRPDNFVFGQSGAGNNWAKGHYTEGAELVDSVLDVVRKEAEGTDCLQGFQITHSLGGGTGAGMGTLLISKIREEYPDRMMCTYSVVPSPKVSDTVVEVHFFLCYRFIINNKFPLRLTQPYNATLSVHQLVENSDETFCIDNEALYEICFRTLKLSTPTYGDLNHLVSVVMSGITTCLRFPGQLNSDLRKLAVNMVPFPRLHFFMVGFAPLTARGSQQYRAVTVPELTQQMFDAKNMMAASDPRHGRYLTVAAVFRGKVSMKEVEEQMQNVQNKNAAYFVEWIPNNVLTAQCDIAPRGTKMAVTFLGNSTAIQELFKRVSDQFTAMFKRKAFLHWYTQEGMDEMEFTEAESNMQDLVAEYQQYQDATVEEEGEYEEELPVEEDQ</sequence>
<dbReference type="InterPro" id="IPR000217">
    <property type="entry name" value="Tubulin"/>
</dbReference>
<evidence type="ECO:0000256" key="7">
    <source>
        <dbReference type="ARBA" id="ARBA00022741"/>
    </source>
</evidence>
<comment type="function">
    <text evidence="10">Tubulin is the major constituent of microtubules, a cylinder consisting of laterally associated linear protofilaments composed of alpha- and beta-tubulin heterodimers. Microtubules grow by the addition of GTP-tubulin dimers to the microtubule end, where a stabilizing cap forms. Below the cap, tubulin dimers are in GDP-bound state, owing to GTPase activity of alpha-tubulin.</text>
</comment>
<dbReference type="InterPro" id="IPR008280">
    <property type="entry name" value="Tub_FtsZ_C"/>
</dbReference>
<evidence type="ECO:0000313" key="13">
    <source>
        <dbReference type="EMBL" id="OCB88486.1"/>
    </source>
</evidence>
<dbReference type="SUPFAM" id="SSF52490">
    <property type="entry name" value="Tubulin nucleotide-binding domain-like"/>
    <property type="match status" value="1"/>
</dbReference>
<evidence type="ECO:0000259" key="12">
    <source>
        <dbReference type="PROSITE" id="PS50137"/>
    </source>
</evidence>
<dbReference type="SMART" id="SM00864">
    <property type="entry name" value="Tubulin"/>
    <property type="match status" value="1"/>
</dbReference>
<dbReference type="SUPFAM" id="SSF54768">
    <property type="entry name" value="dsRNA-binding domain-like"/>
    <property type="match status" value="2"/>
</dbReference>
<feature type="domain" description="DRBM" evidence="12">
    <location>
        <begin position="29"/>
        <end position="96"/>
    </location>
</feature>
<keyword evidence="8" id="KW-0342">GTP-binding</keyword>
<dbReference type="GO" id="GO:0005525">
    <property type="term" value="F:GTP binding"/>
    <property type="evidence" value="ECO:0007669"/>
    <property type="project" value="UniProtKB-KW"/>
</dbReference>
<dbReference type="CDD" id="cd02187">
    <property type="entry name" value="beta_tubulin"/>
    <property type="match status" value="1"/>
</dbReference>
<dbReference type="SMART" id="SM00865">
    <property type="entry name" value="Tubulin_C"/>
    <property type="match status" value="1"/>
</dbReference>
<keyword evidence="7" id="KW-0547">Nucleotide-binding</keyword>
<evidence type="ECO:0000256" key="8">
    <source>
        <dbReference type="ARBA" id="ARBA00023134"/>
    </source>
</evidence>
<keyword evidence="14" id="KW-1185">Reference proteome</keyword>
<dbReference type="FunFam" id="3.30.1330.20:FF:000002">
    <property type="entry name" value="Tubulin beta chain"/>
    <property type="match status" value="1"/>
</dbReference>
<dbReference type="AlphaFoldDB" id="A0A9Q5N992"/>
<dbReference type="Gene3D" id="3.30.1330.20">
    <property type="entry name" value="Tubulin/FtsZ, C-terminal domain"/>
    <property type="match status" value="1"/>
</dbReference>
<dbReference type="PROSITE" id="PS50137">
    <property type="entry name" value="DS_RBD"/>
    <property type="match status" value="2"/>
</dbReference>
<dbReference type="GO" id="GO:0007052">
    <property type="term" value="P:mitotic spindle organization"/>
    <property type="evidence" value="ECO:0007669"/>
    <property type="project" value="UniProtKB-ARBA"/>
</dbReference>
<dbReference type="InterPro" id="IPR037103">
    <property type="entry name" value="Tubulin/FtsZ-like_C"/>
</dbReference>
<dbReference type="InterPro" id="IPR002453">
    <property type="entry name" value="Beta_tubulin"/>
</dbReference>
<dbReference type="PRINTS" id="PR01163">
    <property type="entry name" value="BETATUBULIN"/>
</dbReference>
<protein>
    <submittedName>
        <fullName evidence="13">Beta-tubulin 1 tubb1</fullName>
    </submittedName>
</protein>
<evidence type="ECO:0000256" key="11">
    <source>
        <dbReference type="PROSITE-ProRule" id="PRU00266"/>
    </source>
</evidence>
<evidence type="ECO:0000256" key="9">
    <source>
        <dbReference type="ARBA" id="ARBA00023212"/>
    </source>
</evidence>
<comment type="caution">
    <text evidence="13">The sequence shown here is derived from an EMBL/GenBank/DDBJ whole genome shotgun (WGS) entry which is preliminary data.</text>
</comment>
<dbReference type="EMBL" id="LNZH02000178">
    <property type="protein sequence ID" value="OCB88486.1"/>
    <property type="molecule type" value="Genomic_DNA"/>
</dbReference>
<dbReference type="CDD" id="cd00048">
    <property type="entry name" value="DSRM_SF"/>
    <property type="match status" value="1"/>
</dbReference>
<evidence type="ECO:0000256" key="6">
    <source>
        <dbReference type="ARBA" id="ARBA00022701"/>
    </source>
</evidence>
<evidence type="ECO:0000313" key="14">
    <source>
        <dbReference type="Proteomes" id="UP000757232"/>
    </source>
</evidence>
<evidence type="ECO:0000256" key="5">
    <source>
        <dbReference type="ARBA" id="ARBA00022490"/>
    </source>
</evidence>
<dbReference type="PROSITE" id="PS00227">
    <property type="entry name" value="TUBULIN"/>
    <property type="match status" value="1"/>
</dbReference>
<proteinExistence type="inferred from homology"/>
<dbReference type="FunFam" id="3.40.50.1440:FF:000009">
    <property type="entry name" value="Tubulin beta chain"/>
    <property type="match status" value="1"/>
</dbReference>
<evidence type="ECO:0000256" key="4">
    <source>
        <dbReference type="ARBA" id="ARBA00011747"/>
    </source>
</evidence>
<dbReference type="InterPro" id="IPR018316">
    <property type="entry name" value="Tubulin/FtsZ_2-layer-sand-dom"/>
</dbReference>
<evidence type="ECO:0000256" key="10">
    <source>
        <dbReference type="ARBA" id="ARBA00034296"/>
    </source>
</evidence>
<dbReference type="Gene3D" id="3.30.160.20">
    <property type="match status" value="2"/>
</dbReference>
<gene>
    <name evidence="13" type="ORF">A7U60_g4394</name>
</gene>
<evidence type="ECO:0000256" key="2">
    <source>
        <dbReference type="ARBA" id="ARBA00004245"/>
    </source>
</evidence>
<dbReference type="Pfam" id="PF00035">
    <property type="entry name" value="dsrm"/>
    <property type="match status" value="2"/>
</dbReference>
<dbReference type="Proteomes" id="UP000757232">
    <property type="component" value="Unassembled WGS sequence"/>
</dbReference>
<dbReference type="GO" id="GO:0005874">
    <property type="term" value="C:microtubule"/>
    <property type="evidence" value="ECO:0007669"/>
    <property type="project" value="UniProtKB-KW"/>
</dbReference>
<comment type="subcellular location">
    <subcellularLocation>
        <location evidence="2">Cytoplasm</location>
        <location evidence="2">Cytoskeleton</location>
    </subcellularLocation>
</comment>
<evidence type="ECO:0000256" key="1">
    <source>
        <dbReference type="ARBA" id="ARBA00001946"/>
    </source>
</evidence>
<dbReference type="Pfam" id="PF00091">
    <property type="entry name" value="Tubulin"/>
    <property type="match status" value="1"/>
</dbReference>
<dbReference type="InterPro" id="IPR023123">
    <property type="entry name" value="Tubulin_C"/>
</dbReference>
<comment type="cofactor">
    <cofactor evidence="1">
        <name>Mg(2+)</name>
        <dbReference type="ChEBI" id="CHEBI:18420"/>
    </cofactor>
</comment>